<dbReference type="RefSeq" id="WP_271194753.1">
    <property type="nucleotide sequence ID" value="NZ_BSFN01000003.1"/>
</dbReference>
<dbReference type="Proteomes" id="UP001143328">
    <property type="component" value="Unassembled WGS sequence"/>
</dbReference>
<sequence length="153" mass="18056">MLDEPIFESLPTSEDFYYDGECDEKWAREHYLGKDIEFARKRYYTHCSLSVLHDWSHVGPLALRFYILGACRYLQEAGARDDIDVYNGLANLLLRKLIEHPKELAFIAAYVAEFSQWALKNHEKFRVIEHEHIYGDVIQKYRDLQKLAEDLKG</sequence>
<keyword evidence="2" id="KW-1185">Reference proteome</keyword>
<gene>
    <name evidence="1" type="ORF">GCM10017655_16080</name>
</gene>
<comment type="caution">
    <text evidence="1">The sequence shown here is derived from an EMBL/GenBank/DDBJ whole genome shotgun (WGS) entry which is preliminary data.</text>
</comment>
<accession>A0A9W6K310</accession>
<dbReference type="AlphaFoldDB" id="A0A9W6K310"/>
<evidence type="ECO:0000313" key="2">
    <source>
        <dbReference type="Proteomes" id="UP001143328"/>
    </source>
</evidence>
<dbReference type="EMBL" id="BSFN01000003">
    <property type="protein sequence ID" value="GLK88546.1"/>
    <property type="molecule type" value="Genomic_DNA"/>
</dbReference>
<proteinExistence type="predicted"/>
<name>A0A9W6K310_9PSED</name>
<organism evidence="1 2">
    <name type="scientific">Pseudomonas turukhanskensis</name>
    <dbReference type="NCBI Taxonomy" id="1806536"/>
    <lineage>
        <taxon>Bacteria</taxon>
        <taxon>Pseudomonadati</taxon>
        <taxon>Pseudomonadota</taxon>
        <taxon>Gammaproteobacteria</taxon>
        <taxon>Pseudomonadales</taxon>
        <taxon>Pseudomonadaceae</taxon>
        <taxon>Pseudomonas</taxon>
    </lineage>
</organism>
<protein>
    <submittedName>
        <fullName evidence="1">Uncharacterized protein</fullName>
    </submittedName>
</protein>
<reference evidence="1" key="1">
    <citation type="journal article" date="2014" name="Int. J. Syst. Evol. Microbiol.">
        <title>Complete genome sequence of Corynebacterium casei LMG S-19264T (=DSM 44701T), isolated from a smear-ripened cheese.</title>
        <authorList>
            <consortium name="US DOE Joint Genome Institute (JGI-PGF)"/>
            <person name="Walter F."/>
            <person name="Albersmeier A."/>
            <person name="Kalinowski J."/>
            <person name="Ruckert C."/>
        </authorList>
    </citation>
    <scope>NUCLEOTIDE SEQUENCE</scope>
    <source>
        <strain evidence="1">VKM B-2935</strain>
    </source>
</reference>
<reference evidence="1" key="2">
    <citation type="submission" date="2023-01" db="EMBL/GenBank/DDBJ databases">
        <authorList>
            <person name="Sun Q."/>
            <person name="Evtushenko L."/>
        </authorList>
    </citation>
    <scope>NUCLEOTIDE SEQUENCE</scope>
    <source>
        <strain evidence="1">VKM B-2935</strain>
    </source>
</reference>
<evidence type="ECO:0000313" key="1">
    <source>
        <dbReference type="EMBL" id="GLK88546.1"/>
    </source>
</evidence>